<dbReference type="InterPro" id="IPR036869">
    <property type="entry name" value="J_dom_sf"/>
</dbReference>
<dbReference type="Proteomes" id="UP001209878">
    <property type="component" value="Unassembled WGS sequence"/>
</dbReference>
<comment type="caution">
    <text evidence="3">The sequence shown here is derived from an EMBL/GenBank/DDBJ whole genome shotgun (WGS) entry which is preliminary data.</text>
</comment>
<reference evidence="3" key="1">
    <citation type="journal article" date="2023" name="Mol. Biol. Evol.">
        <title>Third-Generation Sequencing Reveals the Adaptive Role of the Epigenome in Three Deep-Sea Polychaetes.</title>
        <authorList>
            <person name="Perez M."/>
            <person name="Aroh O."/>
            <person name="Sun Y."/>
            <person name="Lan Y."/>
            <person name="Juniper S.K."/>
            <person name="Young C.R."/>
            <person name="Angers B."/>
            <person name="Qian P.Y."/>
        </authorList>
    </citation>
    <scope>NUCLEOTIDE SEQUENCE</scope>
    <source>
        <strain evidence="3">R07B-5</strain>
    </source>
</reference>
<dbReference type="Pfam" id="PF00226">
    <property type="entry name" value="DnaJ"/>
    <property type="match status" value="1"/>
</dbReference>
<protein>
    <recommendedName>
        <fullName evidence="2">J domain-containing protein</fullName>
    </recommendedName>
</protein>
<proteinExistence type="predicted"/>
<dbReference type="InterPro" id="IPR042858">
    <property type="entry name" value="DNAJC8"/>
</dbReference>
<dbReference type="CDD" id="cd06257">
    <property type="entry name" value="DnaJ"/>
    <property type="match status" value="1"/>
</dbReference>
<dbReference type="PANTHER" id="PTHR15606:SF4">
    <property type="entry name" value="DNAJ HOMOLOG SUBFAMILY C MEMBER 8"/>
    <property type="match status" value="1"/>
</dbReference>
<dbReference type="InterPro" id="IPR001623">
    <property type="entry name" value="DnaJ_domain"/>
</dbReference>
<dbReference type="EMBL" id="JAODUO010000077">
    <property type="protein sequence ID" value="KAK2190534.1"/>
    <property type="molecule type" value="Genomic_DNA"/>
</dbReference>
<dbReference type="Gene3D" id="1.10.287.110">
    <property type="entry name" value="DnaJ domain"/>
    <property type="match status" value="1"/>
</dbReference>
<feature type="domain" description="J" evidence="2">
    <location>
        <begin position="76"/>
        <end position="143"/>
    </location>
</feature>
<evidence type="ECO:0000259" key="2">
    <source>
        <dbReference type="PROSITE" id="PS50076"/>
    </source>
</evidence>
<keyword evidence="4" id="KW-1185">Reference proteome</keyword>
<feature type="region of interest" description="Disordered" evidence="1">
    <location>
        <begin position="1"/>
        <end position="38"/>
    </location>
</feature>
<dbReference type="SMART" id="SM00271">
    <property type="entry name" value="DnaJ"/>
    <property type="match status" value="1"/>
</dbReference>
<evidence type="ECO:0000256" key="1">
    <source>
        <dbReference type="SAM" id="MobiDB-lite"/>
    </source>
</evidence>
<dbReference type="GO" id="GO:0005634">
    <property type="term" value="C:nucleus"/>
    <property type="evidence" value="ECO:0007669"/>
    <property type="project" value="TreeGrafter"/>
</dbReference>
<evidence type="ECO:0000313" key="4">
    <source>
        <dbReference type="Proteomes" id="UP001209878"/>
    </source>
</evidence>
<sequence>MATSAEEASGSAPEVTATESAASSKEDPPSVVDTGTDGFDQFYSEVKEIEKRDSTLTSATQLDRLTRPGATYFNLNPYDVLQVDHDASLSEIKQKYRRMSILVHPDKNQNDLQRAEKAFEAVNKSWKTLENEEGYRRCQEIIEEAKTRTDTLVKQKKKQLKKEGKSTDIPEDNEKQYKHAVYVQTCKLFADLERYRREKEAKEMHERWVVVFSCHGFCSPSIDECVQVGPL</sequence>
<organism evidence="3 4">
    <name type="scientific">Ridgeia piscesae</name>
    <name type="common">Tubeworm</name>
    <dbReference type="NCBI Taxonomy" id="27915"/>
    <lineage>
        <taxon>Eukaryota</taxon>
        <taxon>Metazoa</taxon>
        <taxon>Spiralia</taxon>
        <taxon>Lophotrochozoa</taxon>
        <taxon>Annelida</taxon>
        <taxon>Polychaeta</taxon>
        <taxon>Sedentaria</taxon>
        <taxon>Canalipalpata</taxon>
        <taxon>Sabellida</taxon>
        <taxon>Siboglinidae</taxon>
        <taxon>Ridgeia</taxon>
    </lineage>
</organism>
<dbReference type="PROSITE" id="PS50076">
    <property type="entry name" value="DNAJ_2"/>
    <property type="match status" value="1"/>
</dbReference>
<dbReference type="PANTHER" id="PTHR15606">
    <property type="entry name" value="DNAJ HOMOLOG SUBFAMILY C MEMBER 8/LIPOPOLYSACCHARIDE SPECIFIC RESPONSE-7-RELATED"/>
    <property type="match status" value="1"/>
</dbReference>
<name>A0AAD9P9D1_RIDPI</name>
<gene>
    <name evidence="3" type="ORF">NP493_77g04027</name>
</gene>
<dbReference type="SUPFAM" id="SSF46565">
    <property type="entry name" value="Chaperone J-domain"/>
    <property type="match status" value="1"/>
</dbReference>
<dbReference type="AlphaFoldDB" id="A0AAD9P9D1"/>
<dbReference type="PRINTS" id="PR00625">
    <property type="entry name" value="JDOMAIN"/>
</dbReference>
<accession>A0AAD9P9D1</accession>
<evidence type="ECO:0000313" key="3">
    <source>
        <dbReference type="EMBL" id="KAK2190534.1"/>
    </source>
</evidence>